<sequence>MFYQKIIPIKALQEYIRYFWVLEDYADKTYKIIPDGLTGLIFQEEANLFLDKENQILPQMFLYGQTTHHSEQNSVGNFRNIGVYLQPTTLKSIFNIEAFELTNQHISIDYLTKEPILEQLVNAGSINEKIEIISKFFLERIQQIKYTSKNVDFATTLLQNGKRLKDIQIEMKLSERSLERLFRQFVGISPKSFSRIVRFQSGLQALRQKNFHNLTDLAYQNEYYDQSHFIRDFKTFTGVSPRQFLQQTNEQVENFPEWKV</sequence>
<protein>
    <submittedName>
        <fullName evidence="5">DUF6597 domain-containing transcriptional factor</fullName>
    </submittedName>
</protein>
<keyword evidence="6" id="KW-1185">Reference proteome</keyword>
<dbReference type="Pfam" id="PF12833">
    <property type="entry name" value="HTH_18"/>
    <property type="match status" value="1"/>
</dbReference>
<dbReference type="PROSITE" id="PS01124">
    <property type="entry name" value="HTH_ARAC_FAMILY_2"/>
    <property type="match status" value="1"/>
</dbReference>
<evidence type="ECO:0000256" key="1">
    <source>
        <dbReference type="ARBA" id="ARBA00023015"/>
    </source>
</evidence>
<keyword evidence="2" id="KW-0238">DNA-binding</keyword>
<keyword evidence="1" id="KW-0805">Transcription regulation</keyword>
<keyword evidence="3" id="KW-0804">Transcription</keyword>
<dbReference type="RefSeq" id="WP_380897763.1">
    <property type="nucleotide sequence ID" value="NZ_JBHTKY010000024.1"/>
</dbReference>
<dbReference type="EMBL" id="JBHTKY010000024">
    <property type="protein sequence ID" value="MFD1166819.1"/>
    <property type="molecule type" value="Genomic_DNA"/>
</dbReference>
<organism evidence="5 6">
    <name type="scientific">Sphingobacterium daejeonense</name>
    <dbReference type="NCBI Taxonomy" id="371142"/>
    <lineage>
        <taxon>Bacteria</taxon>
        <taxon>Pseudomonadati</taxon>
        <taxon>Bacteroidota</taxon>
        <taxon>Sphingobacteriia</taxon>
        <taxon>Sphingobacteriales</taxon>
        <taxon>Sphingobacteriaceae</taxon>
        <taxon>Sphingobacterium</taxon>
    </lineage>
</organism>
<accession>A0ABW3RNZ6</accession>
<dbReference type="Proteomes" id="UP001597205">
    <property type="component" value="Unassembled WGS sequence"/>
</dbReference>
<dbReference type="PANTHER" id="PTHR46796">
    <property type="entry name" value="HTH-TYPE TRANSCRIPTIONAL ACTIVATOR RHAS-RELATED"/>
    <property type="match status" value="1"/>
</dbReference>
<dbReference type="InterPro" id="IPR018060">
    <property type="entry name" value="HTH_AraC"/>
</dbReference>
<dbReference type="InterPro" id="IPR050204">
    <property type="entry name" value="AraC_XylS_family_regulators"/>
</dbReference>
<dbReference type="Pfam" id="PF20240">
    <property type="entry name" value="DUF6597"/>
    <property type="match status" value="1"/>
</dbReference>
<dbReference type="InterPro" id="IPR009057">
    <property type="entry name" value="Homeodomain-like_sf"/>
</dbReference>
<dbReference type="SUPFAM" id="SSF46689">
    <property type="entry name" value="Homeodomain-like"/>
    <property type="match status" value="1"/>
</dbReference>
<gene>
    <name evidence="5" type="ORF">ACFQ2C_14520</name>
</gene>
<name>A0ABW3RNZ6_9SPHI</name>
<evidence type="ECO:0000259" key="4">
    <source>
        <dbReference type="PROSITE" id="PS01124"/>
    </source>
</evidence>
<evidence type="ECO:0000313" key="6">
    <source>
        <dbReference type="Proteomes" id="UP001597205"/>
    </source>
</evidence>
<evidence type="ECO:0000256" key="2">
    <source>
        <dbReference type="ARBA" id="ARBA00023125"/>
    </source>
</evidence>
<evidence type="ECO:0000313" key="5">
    <source>
        <dbReference type="EMBL" id="MFD1166819.1"/>
    </source>
</evidence>
<dbReference type="InterPro" id="IPR046532">
    <property type="entry name" value="DUF6597"/>
</dbReference>
<dbReference type="PANTHER" id="PTHR46796:SF13">
    <property type="entry name" value="HTH-TYPE TRANSCRIPTIONAL ACTIVATOR RHAS"/>
    <property type="match status" value="1"/>
</dbReference>
<comment type="caution">
    <text evidence="5">The sequence shown here is derived from an EMBL/GenBank/DDBJ whole genome shotgun (WGS) entry which is preliminary data.</text>
</comment>
<dbReference type="SMART" id="SM00342">
    <property type="entry name" value="HTH_ARAC"/>
    <property type="match status" value="1"/>
</dbReference>
<dbReference type="Gene3D" id="1.10.10.60">
    <property type="entry name" value="Homeodomain-like"/>
    <property type="match status" value="1"/>
</dbReference>
<proteinExistence type="predicted"/>
<evidence type="ECO:0000256" key="3">
    <source>
        <dbReference type="ARBA" id="ARBA00023163"/>
    </source>
</evidence>
<reference evidence="6" key="1">
    <citation type="journal article" date="2019" name="Int. J. Syst. Evol. Microbiol.">
        <title>The Global Catalogue of Microorganisms (GCM) 10K type strain sequencing project: providing services to taxonomists for standard genome sequencing and annotation.</title>
        <authorList>
            <consortium name="The Broad Institute Genomics Platform"/>
            <consortium name="The Broad Institute Genome Sequencing Center for Infectious Disease"/>
            <person name="Wu L."/>
            <person name="Ma J."/>
        </authorList>
    </citation>
    <scope>NUCLEOTIDE SEQUENCE [LARGE SCALE GENOMIC DNA]</scope>
    <source>
        <strain evidence="6">CCUG 52468</strain>
    </source>
</reference>
<feature type="domain" description="HTH araC/xylS-type" evidence="4">
    <location>
        <begin position="148"/>
        <end position="247"/>
    </location>
</feature>